<dbReference type="EMBL" id="JGZL01000008">
    <property type="protein sequence ID" value="KFI89569.1"/>
    <property type="molecule type" value="Genomic_DNA"/>
</dbReference>
<protein>
    <submittedName>
        <fullName evidence="2">Uncharacterized protein</fullName>
    </submittedName>
</protein>
<organism evidence="2 3">
    <name type="scientific">Bifidobacterium ruminantium</name>
    <dbReference type="NCBI Taxonomy" id="78346"/>
    <lineage>
        <taxon>Bacteria</taxon>
        <taxon>Bacillati</taxon>
        <taxon>Actinomycetota</taxon>
        <taxon>Actinomycetes</taxon>
        <taxon>Bifidobacteriales</taxon>
        <taxon>Bifidobacteriaceae</taxon>
        <taxon>Bifidobacterium</taxon>
    </lineage>
</organism>
<evidence type="ECO:0000313" key="2">
    <source>
        <dbReference type="EMBL" id="KFI89569.1"/>
    </source>
</evidence>
<feature type="transmembrane region" description="Helical" evidence="1">
    <location>
        <begin position="39"/>
        <end position="56"/>
    </location>
</feature>
<dbReference type="AlphaFoldDB" id="A0A087D219"/>
<keyword evidence="1" id="KW-0472">Membrane</keyword>
<gene>
    <name evidence="2" type="ORF">BRUM_1352</name>
</gene>
<keyword evidence="3" id="KW-1185">Reference proteome</keyword>
<proteinExistence type="predicted"/>
<feature type="transmembrane region" description="Helical" evidence="1">
    <location>
        <begin position="6"/>
        <end position="27"/>
    </location>
</feature>
<dbReference type="eggNOG" id="ENOG5031J9A">
    <property type="taxonomic scope" value="Bacteria"/>
</dbReference>
<evidence type="ECO:0000313" key="3">
    <source>
        <dbReference type="Proteomes" id="UP000029078"/>
    </source>
</evidence>
<reference evidence="2 3" key="1">
    <citation type="submission" date="2014-03" db="EMBL/GenBank/DDBJ databases">
        <title>Genomics of Bifidobacteria.</title>
        <authorList>
            <person name="Ventura M."/>
            <person name="Milani C."/>
            <person name="Lugli G.A."/>
        </authorList>
    </citation>
    <scope>NUCLEOTIDE SEQUENCE [LARGE SCALE GENOMIC DNA]</scope>
    <source>
        <strain evidence="2 3">LMG 21811</strain>
    </source>
</reference>
<dbReference type="RefSeq" id="WP_026646282.1">
    <property type="nucleotide sequence ID" value="NZ_CALLHR010000138.1"/>
</dbReference>
<name>A0A087D219_BIFRU</name>
<keyword evidence="1" id="KW-1133">Transmembrane helix</keyword>
<sequence>MRHITAHISIWNKLGWIGIICYLVFAMATPEVLTGANKWVRLSMALLCAALISLPWRRPFNVAAMAGLMVWIIITRAIPGFEALQRNPVWLLVGLACAVTSCWDADPTSEEEENELDPDLARSLQAMG</sequence>
<accession>A0A087D219</accession>
<keyword evidence="1" id="KW-0812">Transmembrane</keyword>
<evidence type="ECO:0000256" key="1">
    <source>
        <dbReference type="SAM" id="Phobius"/>
    </source>
</evidence>
<comment type="caution">
    <text evidence="2">The sequence shown here is derived from an EMBL/GenBank/DDBJ whole genome shotgun (WGS) entry which is preliminary data.</text>
</comment>
<dbReference type="Proteomes" id="UP000029078">
    <property type="component" value="Unassembled WGS sequence"/>
</dbReference>